<keyword evidence="4" id="KW-1185">Reference proteome</keyword>
<name>A0A1V4A0I1_9ACTN</name>
<evidence type="ECO:0000313" key="4">
    <source>
        <dbReference type="Proteomes" id="UP000190539"/>
    </source>
</evidence>
<dbReference type="Gene3D" id="2.40.128.110">
    <property type="entry name" value="Lipid/polyisoprenoid-binding, YceI-like"/>
    <property type="match status" value="1"/>
</dbReference>
<proteinExistence type="inferred from homology"/>
<accession>A0A1V4A0I1</accession>
<dbReference type="PANTHER" id="PTHR34406:SF1">
    <property type="entry name" value="PROTEIN YCEI"/>
    <property type="match status" value="1"/>
</dbReference>
<dbReference type="Pfam" id="PF04264">
    <property type="entry name" value="YceI"/>
    <property type="match status" value="1"/>
</dbReference>
<dbReference type="SUPFAM" id="SSF101874">
    <property type="entry name" value="YceI-like"/>
    <property type="match status" value="1"/>
</dbReference>
<evidence type="ECO:0000256" key="1">
    <source>
        <dbReference type="ARBA" id="ARBA00008812"/>
    </source>
</evidence>
<comment type="similarity">
    <text evidence="1">Belongs to the UPF0312 family.</text>
</comment>
<dbReference type="EMBL" id="MVFC01000043">
    <property type="protein sequence ID" value="OON72035.1"/>
    <property type="molecule type" value="Genomic_DNA"/>
</dbReference>
<protein>
    <recommendedName>
        <fullName evidence="2">Lipid/polyisoprenoid-binding YceI-like domain-containing protein</fullName>
    </recommendedName>
</protein>
<gene>
    <name evidence="3" type="ORF">B1H18_31120</name>
</gene>
<feature type="domain" description="Lipid/polyisoprenoid-binding YceI-like" evidence="2">
    <location>
        <begin position="19"/>
        <end position="175"/>
    </location>
</feature>
<evidence type="ECO:0000313" key="3">
    <source>
        <dbReference type="EMBL" id="OON72035.1"/>
    </source>
</evidence>
<dbReference type="InterPro" id="IPR036761">
    <property type="entry name" value="TTHA0802/YceI-like_sf"/>
</dbReference>
<dbReference type="AlphaFoldDB" id="A0A1V4A0I1"/>
<dbReference type="Proteomes" id="UP000190539">
    <property type="component" value="Unassembled WGS sequence"/>
</dbReference>
<dbReference type="SMART" id="SM00867">
    <property type="entry name" value="YceI"/>
    <property type="match status" value="1"/>
</dbReference>
<comment type="caution">
    <text evidence="3">The sequence shown here is derived from an EMBL/GenBank/DDBJ whole genome shotgun (WGS) entry which is preliminary data.</text>
</comment>
<evidence type="ECO:0000259" key="2">
    <source>
        <dbReference type="SMART" id="SM00867"/>
    </source>
</evidence>
<reference evidence="3 4" key="1">
    <citation type="submission" date="2017-02" db="EMBL/GenBank/DDBJ databases">
        <title>Draft Genome Sequence of Streptomyces tsukubaensis F601, a Producer of the immunosuppressant tacrolimus FK506.</title>
        <authorList>
            <person name="Zong G."/>
            <person name="Zhong C."/>
            <person name="Fu J."/>
            <person name="Qin R."/>
            <person name="Cao G."/>
        </authorList>
    </citation>
    <scope>NUCLEOTIDE SEQUENCE [LARGE SCALE GENOMIC DNA]</scope>
    <source>
        <strain evidence="3 4">F601</strain>
    </source>
</reference>
<sequence length="176" mass="18543">MSSAHAPQDGGASTPATGTYRIDPVDSAVRFMTRSFGIVPVKGTFPIAHGQITVADPAESSAVRVTVDVSGFTSGNGKRDTHVLSGDYLDAAGHPEIVFNSDRVERSGGDAVLHGELTVRGVTRPMEVSVTSVEEHDGRLIARGTASVDRYAFGITAAKGMTGRVTRLYLEVVAER</sequence>
<dbReference type="STRING" id="83656.B1H18_31120"/>
<dbReference type="RefSeq" id="WP_077973799.1">
    <property type="nucleotide sequence ID" value="NZ_CP045178.1"/>
</dbReference>
<dbReference type="PANTHER" id="PTHR34406">
    <property type="entry name" value="PROTEIN YCEI"/>
    <property type="match status" value="1"/>
</dbReference>
<organism evidence="3 4">
    <name type="scientific">Streptomyces tsukubensis</name>
    <dbReference type="NCBI Taxonomy" id="83656"/>
    <lineage>
        <taxon>Bacteria</taxon>
        <taxon>Bacillati</taxon>
        <taxon>Actinomycetota</taxon>
        <taxon>Actinomycetes</taxon>
        <taxon>Kitasatosporales</taxon>
        <taxon>Streptomycetaceae</taxon>
        <taxon>Streptomyces</taxon>
    </lineage>
</organism>
<dbReference type="InterPro" id="IPR007372">
    <property type="entry name" value="Lipid/polyisoprenoid-bd_YceI"/>
</dbReference>